<name>U7V889_9MICC</name>
<dbReference type="HOGENOM" id="CLU_2490862_0_0_11"/>
<proteinExistence type="predicted"/>
<protein>
    <recommendedName>
        <fullName evidence="3">Antirestriction protein ArdA</fullName>
    </recommendedName>
</protein>
<evidence type="ECO:0000313" key="2">
    <source>
        <dbReference type="Proteomes" id="UP000017174"/>
    </source>
</evidence>
<reference evidence="1 2" key="1">
    <citation type="submission" date="2013-08" db="EMBL/GenBank/DDBJ databases">
        <authorList>
            <person name="Weinstock G."/>
            <person name="Sodergren E."/>
            <person name="Wylie T."/>
            <person name="Fulton L."/>
            <person name="Fulton R."/>
            <person name="Fronick C."/>
            <person name="O'Laughlin M."/>
            <person name="Godfrey J."/>
            <person name="Miner T."/>
            <person name="Herter B."/>
            <person name="Appelbaum E."/>
            <person name="Cordes M."/>
            <person name="Lek S."/>
            <person name="Wollam A."/>
            <person name="Pepin K.H."/>
            <person name="Palsikar V.B."/>
            <person name="Mitreva M."/>
            <person name="Wilson R.K."/>
        </authorList>
    </citation>
    <scope>NUCLEOTIDE SEQUENCE [LARGE SCALE GENOMIC DNA]</scope>
    <source>
        <strain evidence="1 2">F0184</strain>
    </source>
</reference>
<sequence>MGEHLWEPLLTWGRENGSYVENPYSLSDFFSFEDRYRDCWPSRSDYLVEEIELIQEGWPEEAICYFDEDAYEYARLDYTVLDAPQGEVYMFKDL</sequence>
<comment type="caution">
    <text evidence="1">The sequence shown here is derived from an EMBL/GenBank/DDBJ whole genome shotgun (WGS) entry which is preliminary data.</text>
</comment>
<dbReference type="Proteomes" id="UP000017174">
    <property type="component" value="Unassembled WGS sequence"/>
</dbReference>
<dbReference type="EMBL" id="AXZG01000016">
    <property type="protein sequence ID" value="ERT67013.1"/>
    <property type="molecule type" value="Genomic_DNA"/>
</dbReference>
<gene>
    <name evidence="1" type="ORF">HMPREF0742_00612</name>
</gene>
<accession>U7V889</accession>
<organism evidence="1 2">
    <name type="scientific">Rothia aeria F0184</name>
    <dbReference type="NCBI Taxonomy" id="888019"/>
    <lineage>
        <taxon>Bacteria</taxon>
        <taxon>Bacillati</taxon>
        <taxon>Actinomycetota</taxon>
        <taxon>Actinomycetes</taxon>
        <taxon>Micrococcales</taxon>
        <taxon>Micrococcaceae</taxon>
        <taxon>Rothia</taxon>
    </lineage>
</organism>
<dbReference type="PATRIC" id="fig|888019.4.peg.526"/>
<evidence type="ECO:0008006" key="3">
    <source>
        <dbReference type="Google" id="ProtNLM"/>
    </source>
</evidence>
<dbReference type="AlphaFoldDB" id="U7V889"/>
<evidence type="ECO:0000313" key="1">
    <source>
        <dbReference type="EMBL" id="ERT67013.1"/>
    </source>
</evidence>